<dbReference type="InterPro" id="IPR055411">
    <property type="entry name" value="LRR_FXL15/At3g58940/PEG3-like"/>
</dbReference>
<dbReference type="Pfam" id="PF24758">
    <property type="entry name" value="LRR_At5g56370"/>
    <property type="match status" value="1"/>
</dbReference>
<dbReference type="EnsemblPlants" id="AUR62007758-RA">
    <property type="protein sequence ID" value="AUR62007758-RA:cds"/>
    <property type="gene ID" value="AUR62007758"/>
</dbReference>
<dbReference type="AlphaFoldDB" id="A0A803L7B9"/>
<dbReference type="InterPro" id="IPR036047">
    <property type="entry name" value="F-box-like_dom_sf"/>
</dbReference>
<reference evidence="2" key="2">
    <citation type="submission" date="2021-03" db="UniProtKB">
        <authorList>
            <consortium name="EnsemblPlants"/>
        </authorList>
    </citation>
    <scope>IDENTIFICATION</scope>
</reference>
<feature type="domain" description="F-box/LRR-repeat protein 15/At3g58940/PEG3-like LRR" evidence="1">
    <location>
        <begin position="205"/>
        <end position="314"/>
    </location>
</feature>
<keyword evidence="3" id="KW-1185">Reference proteome</keyword>
<dbReference type="PANTHER" id="PTHR31639">
    <property type="entry name" value="F-BOX PROTEIN-LIKE"/>
    <property type="match status" value="1"/>
</dbReference>
<dbReference type="PANTHER" id="PTHR31639:SF95">
    <property type="entry name" value="FBD DOMAIN-CONTAINING PROTEIN"/>
    <property type="match status" value="1"/>
</dbReference>
<evidence type="ECO:0000313" key="3">
    <source>
        <dbReference type="Proteomes" id="UP000596660"/>
    </source>
</evidence>
<dbReference type="Gramene" id="AUR62007758-RA">
    <property type="protein sequence ID" value="AUR62007758-RA:cds"/>
    <property type="gene ID" value="AUR62007758"/>
</dbReference>
<dbReference type="Gene3D" id="3.80.10.10">
    <property type="entry name" value="Ribonuclease Inhibitor"/>
    <property type="match status" value="1"/>
</dbReference>
<dbReference type="InterPro" id="IPR032675">
    <property type="entry name" value="LRR_dom_sf"/>
</dbReference>
<dbReference type="SUPFAM" id="SSF81383">
    <property type="entry name" value="F-box domain"/>
    <property type="match status" value="1"/>
</dbReference>
<protein>
    <recommendedName>
        <fullName evidence="1">F-box/LRR-repeat protein 15/At3g58940/PEG3-like LRR domain-containing protein</fullName>
    </recommendedName>
</protein>
<name>A0A803L7B9_CHEQI</name>
<evidence type="ECO:0000259" key="1">
    <source>
        <dbReference type="Pfam" id="PF24758"/>
    </source>
</evidence>
<evidence type="ECO:0000313" key="2">
    <source>
        <dbReference type="EnsemblPlants" id="AUR62007758-RA:cds"/>
    </source>
</evidence>
<dbReference type="SUPFAM" id="SSF52047">
    <property type="entry name" value="RNI-like"/>
    <property type="match status" value="1"/>
</dbReference>
<proteinExistence type="predicted"/>
<reference evidence="2" key="1">
    <citation type="journal article" date="2017" name="Nature">
        <title>The genome of Chenopodium quinoa.</title>
        <authorList>
            <person name="Jarvis D.E."/>
            <person name="Ho Y.S."/>
            <person name="Lightfoot D.J."/>
            <person name="Schmoeckel S.M."/>
            <person name="Li B."/>
            <person name="Borm T.J.A."/>
            <person name="Ohyanagi H."/>
            <person name="Mineta K."/>
            <person name="Michell C.T."/>
            <person name="Saber N."/>
            <person name="Kharbatia N.M."/>
            <person name="Rupper R.R."/>
            <person name="Sharp A.R."/>
            <person name="Dally N."/>
            <person name="Boughton B.A."/>
            <person name="Woo Y.H."/>
            <person name="Gao G."/>
            <person name="Schijlen E.G.W.M."/>
            <person name="Guo X."/>
            <person name="Momin A.A."/>
            <person name="Negrao S."/>
            <person name="Al-Babili S."/>
            <person name="Gehring C."/>
            <person name="Roessner U."/>
            <person name="Jung C."/>
            <person name="Murphy K."/>
            <person name="Arold S.T."/>
            <person name="Gojobori T."/>
            <person name="van der Linden C.G."/>
            <person name="van Loo E.N."/>
            <person name="Jellen E.N."/>
            <person name="Maughan P.J."/>
            <person name="Tester M."/>
        </authorList>
    </citation>
    <scope>NUCLEOTIDE SEQUENCE [LARGE SCALE GENOMIC DNA]</scope>
    <source>
        <strain evidence="2">cv. PI 614886</strain>
    </source>
</reference>
<accession>A0A803L7B9</accession>
<dbReference type="Proteomes" id="UP000596660">
    <property type="component" value="Unplaced"/>
</dbReference>
<organism evidence="2 3">
    <name type="scientific">Chenopodium quinoa</name>
    <name type="common">Quinoa</name>
    <dbReference type="NCBI Taxonomy" id="63459"/>
    <lineage>
        <taxon>Eukaryota</taxon>
        <taxon>Viridiplantae</taxon>
        <taxon>Streptophyta</taxon>
        <taxon>Embryophyta</taxon>
        <taxon>Tracheophyta</taxon>
        <taxon>Spermatophyta</taxon>
        <taxon>Magnoliopsida</taxon>
        <taxon>eudicotyledons</taxon>
        <taxon>Gunneridae</taxon>
        <taxon>Pentapetalae</taxon>
        <taxon>Caryophyllales</taxon>
        <taxon>Chenopodiaceae</taxon>
        <taxon>Chenopodioideae</taxon>
        <taxon>Atripliceae</taxon>
        <taxon>Chenopodium</taxon>
    </lineage>
</organism>
<sequence>MEEVGVVLLLCSLIVTVHRAKLFFGDILRRFSISTIAVKENFCPISVGCRTVEPGGHEWHCHASRPKEKESSLELDTSVSIGAMHLYATCTPSRRVPCGLFLGAMQVASLISLPLSKNMEGVSYQSGLGEQNMSEVTVDRISSLPWNVLDIILGKLSLKDAIRTSVLATEWRYKWLSLSKFFLDSRSIADVEIMSLEEVGYLFFVVPSYLFLFKQLQSLNLEICAIKIPSSFRRFSFLRELSLRNVSISDDDLHHLILACPLLEKLALFRINELKHLNINSPRLFELQIDLGMEDVVIGNPTRLVSVHIIEYSVPQIINYNWRSVIRCFSSMVVLRKLDLCGSFIEILAADCAFENFPWSNNTLSRLCLTCLNSEGPRLIKKFLKEYKGRVSFPALDSIAVMCPFSTGMGCNVNFIEYLCAHSPNLRSLRIVGWPVMKKA</sequence>